<comment type="caution">
    <text evidence="14">The sequence shown here is derived from an EMBL/GenBank/DDBJ whole genome shotgun (WGS) entry which is preliminary data.</text>
</comment>
<evidence type="ECO:0000256" key="2">
    <source>
        <dbReference type="ARBA" id="ARBA00004496"/>
    </source>
</evidence>
<dbReference type="Pfam" id="PF00787">
    <property type="entry name" value="PX"/>
    <property type="match status" value="1"/>
</dbReference>
<comment type="similarity">
    <text evidence="4">Belongs to the sorting nexin family.</text>
</comment>
<evidence type="ECO:0000256" key="12">
    <source>
        <dbReference type="SAM" id="MobiDB-lite"/>
    </source>
</evidence>
<evidence type="ECO:0000256" key="8">
    <source>
        <dbReference type="ARBA" id="ARBA00022927"/>
    </source>
</evidence>
<feature type="domain" description="PX" evidence="13">
    <location>
        <begin position="147"/>
        <end position="277"/>
    </location>
</feature>
<protein>
    <recommendedName>
        <fullName evidence="13">PX domain-containing protein</fullName>
    </recommendedName>
</protein>
<feature type="region of interest" description="Disordered" evidence="12">
    <location>
        <begin position="120"/>
        <end position="142"/>
    </location>
</feature>
<accession>A0A9Q0M4H1</accession>
<feature type="coiled-coil region" evidence="11">
    <location>
        <begin position="420"/>
        <end position="480"/>
    </location>
</feature>
<keyword evidence="6" id="KW-0963">Cytoplasm</keyword>
<dbReference type="OMA" id="LWETFLM"/>
<dbReference type="EMBL" id="JAPWDV010000002">
    <property type="protein sequence ID" value="KAJ6218749.1"/>
    <property type="molecule type" value="Genomic_DNA"/>
</dbReference>
<dbReference type="Gene3D" id="3.30.1520.10">
    <property type="entry name" value="Phox-like domain"/>
    <property type="match status" value="1"/>
</dbReference>
<dbReference type="GO" id="GO:0034498">
    <property type="term" value="P:early endosome to Golgi transport"/>
    <property type="evidence" value="ECO:0007669"/>
    <property type="project" value="TreeGrafter"/>
</dbReference>
<dbReference type="AlphaFoldDB" id="A0A9Q0M4H1"/>
<evidence type="ECO:0000256" key="4">
    <source>
        <dbReference type="ARBA" id="ARBA00010883"/>
    </source>
</evidence>
<dbReference type="PROSITE" id="PS50195">
    <property type="entry name" value="PX"/>
    <property type="match status" value="1"/>
</dbReference>
<reference evidence="14" key="1">
    <citation type="submission" date="2022-12" db="EMBL/GenBank/DDBJ databases">
        <title>Genome assemblies of Blomia tropicalis.</title>
        <authorList>
            <person name="Cui Y."/>
        </authorList>
    </citation>
    <scope>NUCLEOTIDE SEQUENCE</scope>
    <source>
        <tissue evidence="14">Adult mites</tissue>
    </source>
</reference>
<dbReference type="Gene3D" id="1.20.1270.60">
    <property type="entry name" value="Arfaptin homology (AH) domain/BAR domain"/>
    <property type="match status" value="1"/>
</dbReference>
<keyword evidence="10" id="KW-0472">Membrane</keyword>
<keyword evidence="7" id="KW-0597">Phosphoprotein</keyword>
<keyword evidence="8" id="KW-0653">Protein transport</keyword>
<dbReference type="SUPFAM" id="SSF64268">
    <property type="entry name" value="PX domain"/>
    <property type="match status" value="1"/>
</dbReference>
<dbReference type="SMART" id="SM00312">
    <property type="entry name" value="PX"/>
    <property type="match status" value="1"/>
</dbReference>
<dbReference type="GO" id="GO:0035091">
    <property type="term" value="F:phosphatidylinositol binding"/>
    <property type="evidence" value="ECO:0007669"/>
    <property type="project" value="InterPro"/>
</dbReference>
<dbReference type="GO" id="GO:0010008">
    <property type="term" value="C:endosome membrane"/>
    <property type="evidence" value="ECO:0007669"/>
    <property type="project" value="TreeGrafter"/>
</dbReference>
<dbReference type="CDD" id="cd06859">
    <property type="entry name" value="PX_SNX1_2_like"/>
    <property type="match status" value="1"/>
</dbReference>
<name>A0A9Q0M4H1_BLOTA</name>
<sequence>MSNETASQDPFSKNPLNGQTNHSSNDYDDQDDLFVSAYPEDSNKPIAPVEDLMNTIDLNDDLSESPAPVSSNIDSSVNVASSPDSSPVLISTPPPKSLPATIPVLSNTNTQPALYSFSPDSNESITGPASSLQSSTNKPTPTINTASQIQITVSEPHKIGEGMVSYMVYTVTTKTTLPYFRRQSLSVDRRFSDFLGLHEKLQAKHAHLGRIVPPPPSKSVVGTAMMKFSKQDEQSSSTEFLSKRRFALERYLQRNAEHPIICADPDFREFLELEANLPRSTSTSALSGASVKRMFGYFNETVSKMTYKMDETDTWFEQKQTWIEQLDGQLRKLYSSVESLIHHRKELTVATAQLAKSTAILGNCEEHNSLSCALSQLASTHEKVEKIYEKQANNDFQYMAELLKEYISLIGSVRGVFHERVKAFQNLSTLEQNLSRKREQKTRLELAMKHDRIPPIEEEIRDLDNKVEKAKEDFETISANIKQEFERFDINRIRDFKQNFIRYMESLLETQESLVECWESFLPESKSIAV</sequence>
<keyword evidence="11" id="KW-0175">Coiled coil</keyword>
<evidence type="ECO:0000256" key="10">
    <source>
        <dbReference type="ARBA" id="ARBA00023136"/>
    </source>
</evidence>
<evidence type="ECO:0000313" key="15">
    <source>
        <dbReference type="Proteomes" id="UP001142055"/>
    </source>
</evidence>
<evidence type="ECO:0000256" key="6">
    <source>
        <dbReference type="ARBA" id="ARBA00022490"/>
    </source>
</evidence>
<dbReference type="GO" id="GO:0015031">
    <property type="term" value="P:protein transport"/>
    <property type="evidence" value="ECO:0007669"/>
    <property type="project" value="UniProtKB-KW"/>
</dbReference>
<evidence type="ECO:0000256" key="5">
    <source>
        <dbReference type="ARBA" id="ARBA00022448"/>
    </source>
</evidence>
<dbReference type="PANTHER" id="PTHR10555:SF170">
    <property type="entry name" value="FI18122P1"/>
    <property type="match status" value="1"/>
</dbReference>
<dbReference type="GO" id="GO:0098796">
    <property type="term" value="C:membrane protein complex"/>
    <property type="evidence" value="ECO:0007669"/>
    <property type="project" value="UniProtKB-ARBA"/>
</dbReference>
<dbReference type="SUPFAM" id="SSF103657">
    <property type="entry name" value="BAR/IMD domain-like"/>
    <property type="match status" value="1"/>
</dbReference>
<keyword evidence="15" id="KW-1185">Reference proteome</keyword>
<evidence type="ECO:0000259" key="13">
    <source>
        <dbReference type="PROSITE" id="PS50195"/>
    </source>
</evidence>
<dbReference type="InterPro" id="IPR027267">
    <property type="entry name" value="AH/BAR_dom_sf"/>
</dbReference>
<feature type="compositionally biased region" description="Polar residues" evidence="12">
    <location>
        <begin position="1"/>
        <end position="24"/>
    </location>
</feature>
<dbReference type="FunFam" id="3.30.1520.10:FF:000016">
    <property type="entry name" value="Sorting nexin 2"/>
    <property type="match status" value="1"/>
</dbReference>
<dbReference type="GO" id="GO:0005829">
    <property type="term" value="C:cytosol"/>
    <property type="evidence" value="ECO:0007669"/>
    <property type="project" value="GOC"/>
</dbReference>
<dbReference type="OrthoDB" id="271164at2759"/>
<feature type="region of interest" description="Disordered" evidence="12">
    <location>
        <begin position="1"/>
        <end position="88"/>
    </location>
</feature>
<comment type="subcellular location">
    <subcellularLocation>
        <location evidence="2">Cytoplasm</location>
    </subcellularLocation>
    <subcellularLocation>
        <location evidence="3">Golgi apparatus</location>
    </subcellularLocation>
    <subcellularLocation>
        <location evidence="1">Membrane</location>
        <topology evidence="1">Peripheral membrane protein</topology>
        <orientation evidence="1">Cytoplasmic side</orientation>
    </subcellularLocation>
</comment>
<evidence type="ECO:0000256" key="1">
    <source>
        <dbReference type="ARBA" id="ARBA00004287"/>
    </source>
</evidence>
<evidence type="ECO:0000313" key="14">
    <source>
        <dbReference type="EMBL" id="KAJ6218749.1"/>
    </source>
</evidence>
<evidence type="ECO:0000256" key="7">
    <source>
        <dbReference type="ARBA" id="ARBA00022553"/>
    </source>
</evidence>
<dbReference type="Pfam" id="PF09325">
    <property type="entry name" value="Vps5"/>
    <property type="match status" value="1"/>
</dbReference>
<dbReference type="Proteomes" id="UP001142055">
    <property type="component" value="Chromosome 2"/>
</dbReference>
<dbReference type="CDD" id="cd07623">
    <property type="entry name" value="BAR_SNX1_2"/>
    <property type="match status" value="1"/>
</dbReference>
<dbReference type="GO" id="GO:0005794">
    <property type="term" value="C:Golgi apparatus"/>
    <property type="evidence" value="ECO:0007669"/>
    <property type="project" value="UniProtKB-SubCell"/>
</dbReference>
<dbReference type="InterPro" id="IPR036871">
    <property type="entry name" value="PX_dom_sf"/>
</dbReference>
<dbReference type="InterPro" id="IPR015404">
    <property type="entry name" value="Vps5_C"/>
</dbReference>
<dbReference type="InterPro" id="IPR001683">
    <property type="entry name" value="PX_dom"/>
</dbReference>
<organism evidence="14 15">
    <name type="scientific">Blomia tropicalis</name>
    <name type="common">Mite</name>
    <dbReference type="NCBI Taxonomy" id="40697"/>
    <lineage>
        <taxon>Eukaryota</taxon>
        <taxon>Metazoa</taxon>
        <taxon>Ecdysozoa</taxon>
        <taxon>Arthropoda</taxon>
        <taxon>Chelicerata</taxon>
        <taxon>Arachnida</taxon>
        <taxon>Acari</taxon>
        <taxon>Acariformes</taxon>
        <taxon>Sarcoptiformes</taxon>
        <taxon>Astigmata</taxon>
        <taxon>Glycyphagoidea</taxon>
        <taxon>Echimyopodidae</taxon>
        <taxon>Blomia</taxon>
    </lineage>
</organism>
<evidence type="ECO:0000256" key="3">
    <source>
        <dbReference type="ARBA" id="ARBA00004555"/>
    </source>
</evidence>
<dbReference type="PANTHER" id="PTHR10555">
    <property type="entry name" value="SORTING NEXIN"/>
    <property type="match status" value="1"/>
</dbReference>
<evidence type="ECO:0000256" key="9">
    <source>
        <dbReference type="ARBA" id="ARBA00023034"/>
    </source>
</evidence>
<feature type="compositionally biased region" description="Low complexity" evidence="12">
    <location>
        <begin position="74"/>
        <end position="88"/>
    </location>
</feature>
<keyword evidence="9" id="KW-0333">Golgi apparatus</keyword>
<proteinExistence type="inferred from homology"/>
<dbReference type="FunFam" id="1.20.1270.60:FF:000022">
    <property type="entry name" value="Sorting nexin 3 protein"/>
    <property type="match status" value="1"/>
</dbReference>
<evidence type="ECO:0000256" key="11">
    <source>
        <dbReference type="SAM" id="Coils"/>
    </source>
</evidence>
<gene>
    <name evidence="14" type="ORF">RDWZM_004561</name>
</gene>
<keyword evidence="5" id="KW-0813">Transport</keyword>